<dbReference type="PROSITE" id="PS51257">
    <property type="entry name" value="PROKAR_LIPOPROTEIN"/>
    <property type="match status" value="1"/>
</dbReference>
<accession>Q1YR19</accession>
<gene>
    <name evidence="2" type="ORF">GB2207_04094</name>
</gene>
<comment type="caution">
    <text evidence="2">The sequence shown here is derived from an EMBL/GenBank/DDBJ whole genome shotgun (WGS) entry which is preliminary data.</text>
</comment>
<keyword evidence="1" id="KW-0732">Signal</keyword>
<dbReference type="STRING" id="314287.GB2207_04094"/>
<dbReference type="HOGENOM" id="CLU_1244637_0_0_6"/>
<protein>
    <recommendedName>
        <fullName evidence="4">DUF4136 domain-containing protein</fullName>
    </recommendedName>
</protein>
<dbReference type="EMBL" id="AAPI01000005">
    <property type="protein sequence ID" value="EAS46789.1"/>
    <property type="molecule type" value="Genomic_DNA"/>
</dbReference>
<name>Q1YR19_9GAMM</name>
<dbReference type="AlphaFoldDB" id="Q1YR19"/>
<reference evidence="2 3" key="1">
    <citation type="submission" date="2006-03" db="EMBL/GenBank/DDBJ databases">
        <authorList>
            <person name="Giovannoni S.J."/>
            <person name="Cho J.-C."/>
            <person name="Ferriera S."/>
            <person name="Johnson J."/>
            <person name="Kravitz S."/>
            <person name="Halpern A."/>
            <person name="Remington K."/>
            <person name="Beeson K."/>
            <person name="Tran B."/>
            <person name="Rogers Y.-H."/>
            <person name="Friedman R."/>
            <person name="Venter J.C."/>
        </authorList>
    </citation>
    <scope>NUCLEOTIDE SEQUENCE [LARGE SCALE GENOMIC DNA]</scope>
    <source>
        <strain evidence="2 3">HTCC2207</strain>
    </source>
</reference>
<evidence type="ECO:0000256" key="1">
    <source>
        <dbReference type="SAM" id="SignalP"/>
    </source>
</evidence>
<dbReference type="OrthoDB" id="7056690at2"/>
<keyword evidence="3" id="KW-1185">Reference proteome</keyword>
<dbReference type="eggNOG" id="ENOG5031I7F">
    <property type="taxonomic scope" value="Bacteria"/>
</dbReference>
<feature type="chain" id="PRO_5004197791" description="DUF4136 domain-containing protein" evidence="1">
    <location>
        <begin position="28"/>
        <end position="211"/>
    </location>
</feature>
<evidence type="ECO:0008006" key="4">
    <source>
        <dbReference type="Google" id="ProtNLM"/>
    </source>
</evidence>
<sequence length="211" mass="23317">MPKTKITLFSVLIAVIFISGCSSTAQVQIDSQFPTVVSKPKPVKAAIVFTEDFKRYIASPNSKTSIDLGSAQTELLSNAFAGLFNEIEFVSAVSDVTFENALVITPSVQEVQVSTPSDTYLNVYEVWIKYSLDIETVSGDQVDSWFMPAYGKTPDSFMLSKTNAIEEAAIIALRDAGAKLLLDFYRIPSIYNWLVTEQISENNRNRSSLSE</sequence>
<proteinExistence type="predicted"/>
<feature type="signal peptide" evidence="1">
    <location>
        <begin position="1"/>
        <end position="27"/>
    </location>
</feature>
<organism evidence="2 3">
    <name type="scientific">gamma proteobacterium HTCC2207</name>
    <dbReference type="NCBI Taxonomy" id="314287"/>
    <lineage>
        <taxon>Bacteria</taxon>
        <taxon>Pseudomonadati</taxon>
        <taxon>Pseudomonadota</taxon>
        <taxon>Gammaproteobacteria</taxon>
        <taxon>Cellvibrionales</taxon>
        <taxon>Porticoccaceae</taxon>
        <taxon>SAR92 clade</taxon>
    </lineage>
</organism>
<dbReference type="Proteomes" id="UP000005555">
    <property type="component" value="Unassembled WGS sequence"/>
</dbReference>
<evidence type="ECO:0000313" key="2">
    <source>
        <dbReference type="EMBL" id="EAS46789.1"/>
    </source>
</evidence>
<evidence type="ECO:0000313" key="3">
    <source>
        <dbReference type="Proteomes" id="UP000005555"/>
    </source>
</evidence>